<dbReference type="RefSeq" id="WP_176071974.1">
    <property type="nucleotide sequence ID" value="NZ_JABWMJ010000034.1"/>
</dbReference>
<comment type="caution">
    <text evidence="1">The sequence shown here is derived from an EMBL/GenBank/DDBJ whole genome shotgun (WGS) entry which is preliminary data.</text>
</comment>
<keyword evidence="2" id="KW-1185">Reference proteome</keyword>
<reference evidence="1 2" key="1">
    <citation type="submission" date="2020-06" db="EMBL/GenBank/DDBJ databases">
        <title>Schlegella sp. ID0723 isolated from air conditioner.</title>
        <authorList>
            <person name="Kim D.Y."/>
            <person name="Kim D.-U."/>
        </authorList>
    </citation>
    <scope>NUCLEOTIDE SEQUENCE [LARGE SCALE GENOMIC DNA]</scope>
    <source>
        <strain evidence="1 2">ID0723</strain>
    </source>
</reference>
<organism evidence="1 2">
    <name type="scientific">Piscinibacter koreensis</name>
    <dbReference type="NCBI Taxonomy" id="2742824"/>
    <lineage>
        <taxon>Bacteria</taxon>
        <taxon>Pseudomonadati</taxon>
        <taxon>Pseudomonadota</taxon>
        <taxon>Betaproteobacteria</taxon>
        <taxon>Burkholderiales</taxon>
        <taxon>Sphaerotilaceae</taxon>
        <taxon>Piscinibacter</taxon>
    </lineage>
</organism>
<dbReference type="Proteomes" id="UP000529637">
    <property type="component" value="Unassembled WGS sequence"/>
</dbReference>
<proteinExistence type="predicted"/>
<dbReference type="EMBL" id="JABWMJ010000034">
    <property type="protein sequence ID" value="NUZ09132.1"/>
    <property type="molecule type" value="Genomic_DNA"/>
</dbReference>
<sequence>MPKFTITIQDTPEGVYIASDPPAEELQRLAAMGQLEGAAGYVVAVWAALLQLSQAAGTPHEPFHGEH</sequence>
<protein>
    <submittedName>
        <fullName evidence="1">Uncharacterized protein</fullName>
    </submittedName>
</protein>
<name>A0A7Y6NTM1_9BURK</name>
<evidence type="ECO:0000313" key="1">
    <source>
        <dbReference type="EMBL" id="NUZ09132.1"/>
    </source>
</evidence>
<gene>
    <name evidence="1" type="ORF">HQN59_25700</name>
</gene>
<accession>A0A7Y6NTM1</accession>
<dbReference type="AlphaFoldDB" id="A0A7Y6NTM1"/>
<evidence type="ECO:0000313" key="2">
    <source>
        <dbReference type="Proteomes" id="UP000529637"/>
    </source>
</evidence>